<keyword evidence="5" id="KW-1185">Reference proteome</keyword>
<dbReference type="STRING" id="861299.J421_1530"/>
<feature type="domain" description="Fatty acid desaturase" evidence="3">
    <location>
        <begin position="66"/>
        <end position="331"/>
    </location>
</feature>
<proteinExistence type="predicted"/>
<reference evidence="4 5" key="1">
    <citation type="journal article" date="2014" name="Genome Announc.">
        <title>Genome Sequence and Methylome of Soil Bacterium Gemmatirosa kalamazoonensis KBS708T, a Member of the Rarely Cultivated Gemmatimonadetes Phylum.</title>
        <authorList>
            <person name="Debruyn J.M."/>
            <person name="Radosevich M."/>
            <person name="Wommack K.E."/>
            <person name="Polson S.W."/>
            <person name="Hauser L.J."/>
            <person name="Fawaz M.N."/>
            <person name="Korlach J."/>
            <person name="Tsai Y.C."/>
        </authorList>
    </citation>
    <scope>NUCLEOTIDE SEQUENCE [LARGE SCALE GENOMIC DNA]</scope>
    <source>
        <strain evidence="4 5">KBS708</strain>
    </source>
</reference>
<evidence type="ECO:0000313" key="5">
    <source>
        <dbReference type="Proteomes" id="UP000019151"/>
    </source>
</evidence>
<dbReference type="PANTHER" id="PTHR32100">
    <property type="entry name" value="OMEGA-6 FATTY ACID DESATURASE, CHLOROPLASTIC"/>
    <property type="match status" value="1"/>
</dbReference>
<feature type="region of interest" description="Disordered" evidence="1">
    <location>
        <begin position="1"/>
        <end position="25"/>
    </location>
</feature>
<accession>W0RF44</accession>
<dbReference type="EMBL" id="CP007128">
    <property type="protein sequence ID" value="AHG89067.1"/>
    <property type="molecule type" value="Genomic_DNA"/>
</dbReference>
<organism evidence="4 5">
    <name type="scientific">Gemmatirosa kalamazoonensis</name>
    <dbReference type="NCBI Taxonomy" id="861299"/>
    <lineage>
        <taxon>Bacteria</taxon>
        <taxon>Pseudomonadati</taxon>
        <taxon>Gemmatimonadota</taxon>
        <taxon>Gemmatimonadia</taxon>
        <taxon>Gemmatimonadales</taxon>
        <taxon>Gemmatimonadaceae</taxon>
        <taxon>Gemmatirosa</taxon>
    </lineage>
</organism>
<dbReference type="HOGENOM" id="CLU_033094_3_1_0"/>
<name>W0RF44_9BACT</name>
<dbReference type="FunCoup" id="W0RF44">
    <property type="interactions" value="355"/>
</dbReference>
<evidence type="ECO:0000256" key="1">
    <source>
        <dbReference type="SAM" id="MobiDB-lite"/>
    </source>
</evidence>
<dbReference type="InParanoid" id="W0RF44"/>
<dbReference type="KEGG" id="gba:J421_1530"/>
<dbReference type="eggNOG" id="COG3239">
    <property type="taxonomic scope" value="Bacteria"/>
</dbReference>
<evidence type="ECO:0000259" key="3">
    <source>
        <dbReference type="Pfam" id="PF00487"/>
    </source>
</evidence>
<protein>
    <submittedName>
        <fullName evidence="4">Fatty acid desaturase</fullName>
    </submittedName>
</protein>
<dbReference type="GO" id="GO:0006629">
    <property type="term" value="P:lipid metabolic process"/>
    <property type="evidence" value="ECO:0007669"/>
    <property type="project" value="InterPro"/>
</dbReference>
<dbReference type="OrthoDB" id="104711at2"/>
<keyword evidence="2" id="KW-0812">Transmembrane</keyword>
<gene>
    <name evidence="4" type="ORF">J421_1530</name>
</gene>
<keyword evidence="2" id="KW-1133">Transmembrane helix</keyword>
<dbReference type="GO" id="GO:0016491">
    <property type="term" value="F:oxidoreductase activity"/>
    <property type="evidence" value="ECO:0007669"/>
    <property type="project" value="InterPro"/>
</dbReference>
<dbReference type="RefSeq" id="WP_158508682.1">
    <property type="nucleotide sequence ID" value="NZ_CP007128.1"/>
</dbReference>
<keyword evidence="2" id="KW-0472">Membrane</keyword>
<dbReference type="Pfam" id="PF00487">
    <property type="entry name" value="FA_desaturase"/>
    <property type="match status" value="1"/>
</dbReference>
<evidence type="ECO:0000256" key="2">
    <source>
        <dbReference type="SAM" id="Phobius"/>
    </source>
</evidence>
<feature type="transmembrane region" description="Helical" evidence="2">
    <location>
        <begin position="39"/>
        <end position="60"/>
    </location>
</feature>
<feature type="transmembrane region" description="Helical" evidence="2">
    <location>
        <begin position="201"/>
        <end position="221"/>
    </location>
</feature>
<feature type="transmembrane region" description="Helical" evidence="2">
    <location>
        <begin position="66"/>
        <end position="86"/>
    </location>
</feature>
<dbReference type="InterPro" id="IPR005804">
    <property type="entry name" value="FA_desaturase_dom"/>
</dbReference>
<feature type="transmembrane region" description="Helical" evidence="2">
    <location>
        <begin position="228"/>
        <end position="250"/>
    </location>
</feature>
<dbReference type="AlphaFoldDB" id="W0RF44"/>
<dbReference type="Proteomes" id="UP000019151">
    <property type="component" value="Chromosome"/>
</dbReference>
<sequence length="380" mass="42620">MSAILSPERPAARHRPTRPDHSVKQVRDTLPHDARERSAAAGVACFVVSALGWMATAAWMALAPTWWMRVLLAVANGLAAGVLFVVGHDACHGSLTPNARLNAWLGRAAFLPSLHPFVAWAHSHNALHHGWTNLRGKDPVYAPLTLEEYRALGPWRRTLERAYRSWYGVGLLYVLEIWWPLEMRPSAEHRAHIDRRGSFAADRALVLAFVALHAAALAALARWGGAPLGAACGIAVLGLVVPFAAFAWLMGFATFQHHTHPRVLWYDDEREWSYFRSQVQGTVHVEFPAWADALLHHIMDHTAHHVDTRVPLYRLKDAQRAVEAAFGEANVITERFTLAGTRRTFRTCQLYDYRAHRWLTFDGVPTTAERRLDEEARASA</sequence>
<evidence type="ECO:0000313" key="4">
    <source>
        <dbReference type="EMBL" id="AHG89067.1"/>
    </source>
</evidence>
<dbReference type="InterPro" id="IPR012171">
    <property type="entry name" value="Fatty_acid_desaturase"/>
</dbReference>